<dbReference type="EMBL" id="CP086654">
    <property type="protein sequence ID" value="UEX91182.1"/>
    <property type="molecule type" value="Genomic_DNA"/>
</dbReference>
<proteinExistence type="predicted"/>
<gene>
    <name evidence="1" type="ORF">LN051_08960</name>
</gene>
<organism evidence="1 2">
    <name type="scientific">Staphylococcus ratti</name>
    <dbReference type="NCBI Taxonomy" id="2892440"/>
    <lineage>
        <taxon>Bacteria</taxon>
        <taxon>Bacillati</taxon>
        <taxon>Bacillota</taxon>
        <taxon>Bacilli</taxon>
        <taxon>Bacillales</taxon>
        <taxon>Staphylococcaceae</taxon>
        <taxon>Staphylococcus</taxon>
    </lineage>
</organism>
<evidence type="ECO:0000313" key="2">
    <source>
        <dbReference type="Proteomes" id="UP001197626"/>
    </source>
</evidence>
<protein>
    <submittedName>
        <fullName evidence="1">Tail assembly chaperone</fullName>
    </submittedName>
</protein>
<dbReference type="Proteomes" id="UP001197626">
    <property type="component" value="Chromosome"/>
</dbReference>
<name>A0ABY3PFU2_9STAP</name>
<dbReference type="InterPro" id="IPR024410">
    <property type="entry name" value="Phage_TAC_12"/>
</dbReference>
<keyword evidence="2" id="KW-1185">Reference proteome</keyword>
<dbReference type="PIRSF" id="PIRSF024865">
    <property type="entry name" value="UCP024865"/>
    <property type="match status" value="1"/>
</dbReference>
<accession>A0ABY3PFU2</accession>
<sequence>MLNPITILKINDNDVEAKATFFFDKTAKKFAEEKEDANGKMVKTPGFNVIYNGILERDTDAIASFWECATAYLGKNAPTRDDIEVALYKVIEEKNDTLELLQGALEVLNNSGFFKQKSRLFWSQMNEAPKLAKEDEKESTKAGIEFMKENYKEIMNAEPYSTTPKSDN</sequence>
<reference evidence="1 2" key="1">
    <citation type="journal article" date="2022" name="Pathogens">
        <title>Staphylococcus ratti sp. nov. Isolated from a Lab Rat.</title>
        <authorList>
            <person name="Kovarovic V."/>
            <person name="Sedlacek I."/>
            <person name="Petras P."/>
            <person name="Kralova S."/>
            <person name="Maslanova I."/>
            <person name="Svec P."/>
            <person name="Neumann-Schaal M."/>
            <person name="Botka T."/>
            <person name="Gelbicova T."/>
            <person name="Stankova E."/>
            <person name="Doskar J."/>
            <person name="Pantucek R."/>
        </authorList>
    </citation>
    <scope>NUCLEOTIDE SEQUENCE [LARGE SCALE GENOMIC DNA]</scope>
    <source>
        <strain evidence="1 2">CCM 9025</strain>
    </source>
</reference>
<dbReference type="Pfam" id="PF12363">
    <property type="entry name" value="Phage_TAC_12"/>
    <property type="match status" value="1"/>
</dbReference>
<evidence type="ECO:0000313" key="1">
    <source>
        <dbReference type="EMBL" id="UEX91182.1"/>
    </source>
</evidence>